<evidence type="ECO:0000256" key="3">
    <source>
        <dbReference type="ARBA" id="ARBA00022475"/>
    </source>
</evidence>
<dbReference type="GO" id="GO:0012505">
    <property type="term" value="C:endomembrane system"/>
    <property type="evidence" value="ECO:0007669"/>
    <property type="project" value="UniProtKB-SubCell"/>
</dbReference>
<evidence type="ECO:0000256" key="8">
    <source>
        <dbReference type="ARBA" id="ARBA00022989"/>
    </source>
</evidence>
<keyword evidence="5 16" id="KW-0138">CF(0)</keyword>
<dbReference type="InterPro" id="IPR028987">
    <property type="entry name" value="ATP_synth_B-like_membr_sf"/>
</dbReference>
<dbReference type="NCBIfam" id="TIGR01144">
    <property type="entry name" value="ATP_synt_b"/>
    <property type="match status" value="1"/>
</dbReference>
<evidence type="ECO:0000256" key="17">
    <source>
        <dbReference type="RuleBase" id="RU003848"/>
    </source>
</evidence>
<keyword evidence="11 16" id="KW-0066">ATP synthesis</keyword>
<evidence type="ECO:0000256" key="11">
    <source>
        <dbReference type="ARBA" id="ARBA00023310"/>
    </source>
</evidence>
<keyword evidence="2 16" id="KW-0813">Transport</keyword>
<evidence type="ECO:0000256" key="12">
    <source>
        <dbReference type="ARBA" id="ARBA00025198"/>
    </source>
</evidence>
<protein>
    <recommendedName>
        <fullName evidence="16">ATP synthase subunit b</fullName>
    </recommendedName>
    <alternativeName>
        <fullName evidence="16">ATP synthase F(0) sector subunit b</fullName>
    </alternativeName>
    <alternativeName>
        <fullName evidence="16">ATPase subunit I</fullName>
    </alternativeName>
    <alternativeName>
        <fullName evidence="16">F-type ATPase subunit b</fullName>
        <shortName evidence="16">F-ATPase subunit b</shortName>
    </alternativeName>
</protein>
<evidence type="ECO:0000256" key="7">
    <source>
        <dbReference type="ARBA" id="ARBA00022781"/>
    </source>
</evidence>
<evidence type="ECO:0000256" key="1">
    <source>
        <dbReference type="ARBA" id="ARBA00005513"/>
    </source>
</evidence>
<comment type="subunit">
    <text evidence="16">F-type ATPases have 2 components, F(1) - the catalytic core - and F(0) - the membrane proton channel. F(1) has five subunits: alpha(3), beta(3), gamma(1), delta(1), epsilon(1). F(0) has three main subunits: a(1), b(2) and c(10-14). The alpha and beta chains form an alternating ring which encloses part of the gamma chain. F(1) is attached to F(0) by a central stalk formed by the gamma and epsilon chains, while a peripheral stalk is formed by the delta and b chains.</text>
</comment>
<comment type="similarity">
    <text evidence="1 16 17">Belongs to the ATPase B chain family.</text>
</comment>
<evidence type="ECO:0000256" key="4">
    <source>
        <dbReference type="ARBA" id="ARBA00022519"/>
    </source>
</evidence>
<dbReference type="CDD" id="cd06503">
    <property type="entry name" value="ATP-synt_Fo_b"/>
    <property type="match status" value="1"/>
</dbReference>
<dbReference type="SUPFAM" id="SSF81573">
    <property type="entry name" value="F1F0 ATP synthase subunit B, membrane domain"/>
    <property type="match status" value="1"/>
</dbReference>
<evidence type="ECO:0000256" key="15">
    <source>
        <dbReference type="ARBA" id="ARBA00037847"/>
    </source>
</evidence>
<dbReference type="RefSeq" id="WP_173532856.1">
    <property type="nucleotide sequence ID" value="NZ_CP054143.1"/>
</dbReference>
<gene>
    <name evidence="16" type="primary">atpF</name>
    <name evidence="19" type="ORF">HQN60_06375</name>
</gene>
<keyword evidence="20" id="KW-1185">Reference proteome</keyword>
<sequence>MEFNSSLIGQMITFGLLILFTMKFVWPPLIKMMDERAKRIADGLASADRAKQDLENAEKKSADKLREAKQSAAEIIAQAEKRAAQLVDEAKGNAKVEGERLIAGAQGEIEQQIQQAKETLRQQVAVLAIAGAEQILRREIDAAKHADMLSSIKAEL</sequence>
<evidence type="ECO:0000256" key="18">
    <source>
        <dbReference type="SAM" id="Coils"/>
    </source>
</evidence>
<keyword evidence="10 16" id="KW-0472">Membrane</keyword>
<comment type="function">
    <text evidence="13">Component of the F(0) channel, it forms part of the peripheral stalk, linking F(1) to F(0). The b'-subunit is a diverged and duplicated form of b found in plants and photosynthetic bacteria.</text>
</comment>
<dbReference type="Proteomes" id="UP000504844">
    <property type="component" value="Chromosome"/>
</dbReference>
<evidence type="ECO:0000256" key="2">
    <source>
        <dbReference type="ARBA" id="ARBA00022448"/>
    </source>
</evidence>
<keyword evidence="7 16" id="KW-0375">Hydrogen ion transport</keyword>
<feature type="coiled-coil region" evidence="18">
    <location>
        <begin position="40"/>
        <end position="122"/>
    </location>
</feature>
<keyword evidence="9 16" id="KW-0406">Ion transport</keyword>
<dbReference type="InterPro" id="IPR005864">
    <property type="entry name" value="ATP_synth_F0_bsu_bac"/>
</dbReference>
<evidence type="ECO:0000256" key="5">
    <source>
        <dbReference type="ARBA" id="ARBA00022547"/>
    </source>
</evidence>
<dbReference type="EMBL" id="CP054143">
    <property type="protein sequence ID" value="QKJ66352.1"/>
    <property type="molecule type" value="Genomic_DNA"/>
</dbReference>
<comment type="subunit">
    <text evidence="14">F-type ATPases have 2 components, F(1) - the catalytic core - and F(0) - the membrane proton channel. F(1) has five subunits: alpha(3), beta(3), gamma(1), delta(1), epsilon(1). F(0) has four main subunits: a(1), b(2) and c(10-14). The alpha and beta chains form an alternating ring which encloses part of the gamma chain. F(1) is attached to F(0) by a central stalk formed by the gamma and epsilon chains, while a peripheral stalk is formed by the delta and b chains.</text>
</comment>
<evidence type="ECO:0000256" key="9">
    <source>
        <dbReference type="ARBA" id="ARBA00023065"/>
    </source>
</evidence>
<dbReference type="PANTHER" id="PTHR33445:SF1">
    <property type="entry name" value="ATP SYNTHASE SUBUNIT B"/>
    <property type="match status" value="1"/>
</dbReference>
<dbReference type="GO" id="GO:0046933">
    <property type="term" value="F:proton-transporting ATP synthase activity, rotational mechanism"/>
    <property type="evidence" value="ECO:0007669"/>
    <property type="project" value="UniProtKB-UniRule"/>
</dbReference>
<accession>A0A6M8SMC0</accession>
<dbReference type="GO" id="GO:0045259">
    <property type="term" value="C:proton-transporting ATP synthase complex"/>
    <property type="evidence" value="ECO:0007669"/>
    <property type="project" value="UniProtKB-KW"/>
</dbReference>
<dbReference type="Pfam" id="PF00430">
    <property type="entry name" value="ATP-synt_B"/>
    <property type="match status" value="1"/>
</dbReference>
<evidence type="ECO:0000256" key="14">
    <source>
        <dbReference type="ARBA" id="ARBA00026054"/>
    </source>
</evidence>
<dbReference type="AlphaFoldDB" id="A0A6M8SMC0"/>
<keyword evidence="8 16" id="KW-1133">Transmembrane helix</keyword>
<proteinExistence type="inferred from homology"/>
<evidence type="ECO:0000256" key="10">
    <source>
        <dbReference type="ARBA" id="ARBA00023136"/>
    </source>
</evidence>
<dbReference type="PANTHER" id="PTHR33445">
    <property type="entry name" value="ATP SYNTHASE SUBUNIT B', CHLOROPLASTIC"/>
    <property type="match status" value="1"/>
</dbReference>
<keyword evidence="3 16" id="KW-1003">Cell membrane</keyword>
<keyword evidence="18" id="KW-0175">Coiled coil</keyword>
<evidence type="ECO:0000256" key="16">
    <source>
        <dbReference type="HAMAP-Rule" id="MF_01398"/>
    </source>
</evidence>
<dbReference type="NCBIfam" id="NF004411">
    <property type="entry name" value="PRK05759.1-2"/>
    <property type="match status" value="1"/>
</dbReference>
<name>A0A6M8SMC0_9NEIS</name>
<evidence type="ECO:0000256" key="6">
    <source>
        <dbReference type="ARBA" id="ARBA00022692"/>
    </source>
</evidence>
<dbReference type="HAMAP" id="MF_01398">
    <property type="entry name" value="ATP_synth_b_bprime"/>
    <property type="match status" value="1"/>
</dbReference>
<feature type="transmembrane region" description="Helical" evidence="16">
    <location>
        <begin position="6"/>
        <end position="26"/>
    </location>
</feature>
<dbReference type="FunFam" id="1.20.5.620:FF:000001">
    <property type="entry name" value="ATP synthase subunit b"/>
    <property type="match status" value="1"/>
</dbReference>
<organism evidence="19 20">
    <name type="scientific">Deefgea piscis</name>
    <dbReference type="NCBI Taxonomy" id="2739061"/>
    <lineage>
        <taxon>Bacteria</taxon>
        <taxon>Pseudomonadati</taxon>
        <taxon>Pseudomonadota</taxon>
        <taxon>Betaproteobacteria</taxon>
        <taxon>Neisseriales</taxon>
        <taxon>Chitinibacteraceae</taxon>
        <taxon>Deefgea</taxon>
    </lineage>
</organism>
<evidence type="ECO:0000256" key="13">
    <source>
        <dbReference type="ARBA" id="ARBA00025614"/>
    </source>
</evidence>
<comment type="subcellular location">
    <subcellularLocation>
        <location evidence="16">Cell membrane</location>
        <topology evidence="16">Single-pass membrane protein</topology>
    </subcellularLocation>
    <subcellularLocation>
        <location evidence="15">Endomembrane system</location>
        <topology evidence="15">Single-pass membrane protein</topology>
    </subcellularLocation>
</comment>
<dbReference type="GO" id="GO:0046961">
    <property type="term" value="F:proton-transporting ATPase activity, rotational mechanism"/>
    <property type="evidence" value="ECO:0007669"/>
    <property type="project" value="TreeGrafter"/>
</dbReference>
<keyword evidence="6 16" id="KW-0812">Transmembrane</keyword>
<reference evidence="19 20" key="1">
    <citation type="submission" date="2020-05" db="EMBL/GenBank/DDBJ databases">
        <title>Complete genome sequence of Deefgea sp. D17.</title>
        <authorList>
            <person name="Bae J.-W."/>
            <person name="Han J.E."/>
        </authorList>
    </citation>
    <scope>NUCLEOTIDE SEQUENCE [LARGE SCALE GENOMIC DNA]</scope>
    <source>
        <strain evidence="19 20">D17</strain>
    </source>
</reference>
<comment type="function">
    <text evidence="12 16">F(1)F(0) ATP synthase produces ATP from ADP in the presence of a proton or sodium gradient. F-type ATPases consist of two structural domains, F(1) containing the extramembraneous catalytic core and F(0) containing the membrane proton channel, linked together by a central stalk and a peripheral stalk. During catalysis, ATP synthesis in the catalytic domain of F(1) is coupled via a rotary mechanism of the central stalk subunits to proton translocation.</text>
</comment>
<keyword evidence="4" id="KW-0997">Cell inner membrane</keyword>
<dbReference type="InterPro" id="IPR050059">
    <property type="entry name" value="ATP_synthase_B_chain"/>
</dbReference>
<dbReference type="Gene3D" id="1.20.5.620">
    <property type="entry name" value="F1F0 ATP synthase subunit B, membrane domain"/>
    <property type="match status" value="1"/>
</dbReference>
<evidence type="ECO:0000313" key="20">
    <source>
        <dbReference type="Proteomes" id="UP000504844"/>
    </source>
</evidence>
<dbReference type="InterPro" id="IPR002146">
    <property type="entry name" value="ATP_synth_b/b'su_bac/chlpt"/>
</dbReference>
<dbReference type="KEGG" id="dee:HQN60_06375"/>
<evidence type="ECO:0000313" key="19">
    <source>
        <dbReference type="EMBL" id="QKJ66352.1"/>
    </source>
</evidence>
<dbReference type="GO" id="GO:0005886">
    <property type="term" value="C:plasma membrane"/>
    <property type="evidence" value="ECO:0007669"/>
    <property type="project" value="UniProtKB-SubCell"/>
</dbReference>